<keyword evidence="2 5" id="KW-0812">Transmembrane</keyword>
<reference evidence="6 7" key="1">
    <citation type="submission" date="2021-03" db="EMBL/GenBank/DDBJ databases">
        <title>Genomic Encyclopedia of Type Strains, Phase IV (KMG-IV): sequencing the most valuable type-strain genomes for metagenomic binning, comparative biology and taxonomic classification.</title>
        <authorList>
            <person name="Goeker M."/>
        </authorList>
    </citation>
    <scope>NUCLEOTIDE SEQUENCE [LARGE SCALE GENOMIC DNA]</scope>
    <source>
        <strain evidence="6 7">DSM 27138</strain>
    </source>
</reference>
<dbReference type="Proteomes" id="UP001519289">
    <property type="component" value="Unassembled WGS sequence"/>
</dbReference>
<name>A0ABS4JRW8_9FIRM</name>
<organism evidence="6 7">
    <name type="scientific">Symbiobacterium terraclitae</name>
    <dbReference type="NCBI Taxonomy" id="557451"/>
    <lineage>
        <taxon>Bacteria</taxon>
        <taxon>Bacillati</taxon>
        <taxon>Bacillota</taxon>
        <taxon>Clostridia</taxon>
        <taxon>Eubacteriales</taxon>
        <taxon>Symbiobacteriaceae</taxon>
        <taxon>Symbiobacterium</taxon>
    </lineage>
</organism>
<protein>
    <submittedName>
        <fullName evidence="6">Thiosulfate dehydrogenase [quinone] large subunit</fullName>
        <ecNumber evidence="6">1.8.5.2</ecNumber>
    </submittedName>
</protein>
<evidence type="ECO:0000256" key="1">
    <source>
        <dbReference type="ARBA" id="ARBA00004141"/>
    </source>
</evidence>
<accession>A0ABS4JRW8</accession>
<keyword evidence="3 5" id="KW-1133">Transmembrane helix</keyword>
<dbReference type="EMBL" id="JAGGLG010000011">
    <property type="protein sequence ID" value="MBP2018284.1"/>
    <property type="molecule type" value="Genomic_DNA"/>
</dbReference>
<dbReference type="InterPro" id="IPR032808">
    <property type="entry name" value="DoxX"/>
</dbReference>
<evidence type="ECO:0000313" key="7">
    <source>
        <dbReference type="Proteomes" id="UP001519289"/>
    </source>
</evidence>
<dbReference type="PANTHER" id="PTHR39157:SF1">
    <property type="entry name" value="DOXX FAMILY PROTEIN"/>
    <property type="match status" value="1"/>
</dbReference>
<gene>
    <name evidence="6" type="ORF">J2Z79_001685</name>
</gene>
<evidence type="ECO:0000256" key="2">
    <source>
        <dbReference type="ARBA" id="ARBA00022692"/>
    </source>
</evidence>
<feature type="transmembrane region" description="Helical" evidence="5">
    <location>
        <begin position="105"/>
        <end position="129"/>
    </location>
</feature>
<dbReference type="PANTHER" id="PTHR39157">
    <property type="entry name" value="INTEGRAL MEMBRANE PROTEIN-RELATED"/>
    <property type="match status" value="1"/>
</dbReference>
<dbReference type="EC" id="1.8.5.2" evidence="6"/>
<sequence>MHQRTIQDPPLARFLFDSTSSAWIWLLARLYLGWQWLQAGWHKVTDPAWMNGGTALQGYWTRAVAVPEPPAKPAIAYGWYRDFLSMLLEGGHYTWFAKLVAVGEVVVGVALILGLLTGFAAFFGAFMNFNFMLAGSASTNPVLFTLAILLLLAWKVAGFWGLDRYLLPALGTPWDRRPAAPERFEPEPVSPADERPRV</sequence>
<keyword evidence="4 5" id="KW-0472">Membrane</keyword>
<proteinExistence type="predicted"/>
<keyword evidence="6" id="KW-0560">Oxidoreductase</keyword>
<dbReference type="Pfam" id="PF07681">
    <property type="entry name" value="DoxX"/>
    <property type="match status" value="1"/>
</dbReference>
<dbReference type="RefSeq" id="WP_209466415.1">
    <property type="nucleotide sequence ID" value="NZ_JAGGLG010000011.1"/>
</dbReference>
<evidence type="ECO:0000256" key="3">
    <source>
        <dbReference type="ARBA" id="ARBA00022989"/>
    </source>
</evidence>
<evidence type="ECO:0000256" key="5">
    <source>
        <dbReference type="SAM" id="Phobius"/>
    </source>
</evidence>
<comment type="caution">
    <text evidence="6">The sequence shown here is derived from an EMBL/GenBank/DDBJ whole genome shotgun (WGS) entry which is preliminary data.</text>
</comment>
<comment type="subcellular location">
    <subcellularLocation>
        <location evidence="1">Membrane</location>
        <topology evidence="1">Multi-pass membrane protein</topology>
    </subcellularLocation>
</comment>
<evidence type="ECO:0000313" key="6">
    <source>
        <dbReference type="EMBL" id="MBP2018284.1"/>
    </source>
</evidence>
<keyword evidence="7" id="KW-1185">Reference proteome</keyword>
<feature type="transmembrane region" description="Helical" evidence="5">
    <location>
        <begin position="141"/>
        <end position="162"/>
    </location>
</feature>
<dbReference type="GO" id="GO:0043831">
    <property type="term" value="F:thiosulfate dehydrogenase (quinone) activity"/>
    <property type="evidence" value="ECO:0007669"/>
    <property type="project" value="UniProtKB-EC"/>
</dbReference>
<evidence type="ECO:0000256" key="4">
    <source>
        <dbReference type="ARBA" id="ARBA00023136"/>
    </source>
</evidence>